<sequence length="107" mass="12331">MQELFRRWVKNDPSFLNINPFATTVKFQMNSEGRSSRAKYGSLKTQLKSDISSVTHTPKFTPRWKRKNARAVQTLGQKWPQLGWVKTNVENAFRSPNVENACDCGQI</sequence>
<dbReference type="Proteomes" id="UP000499080">
    <property type="component" value="Unassembled WGS sequence"/>
</dbReference>
<dbReference type="AlphaFoldDB" id="A0A4Y2VNQ7"/>
<comment type="caution">
    <text evidence="1">The sequence shown here is derived from an EMBL/GenBank/DDBJ whole genome shotgun (WGS) entry which is preliminary data.</text>
</comment>
<protein>
    <submittedName>
        <fullName evidence="1">Uncharacterized protein</fullName>
    </submittedName>
</protein>
<gene>
    <name evidence="1" type="ORF">AVEN_242018_1</name>
</gene>
<dbReference type="EMBL" id="BGPR01049960">
    <property type="protein sequence ID" value="GBO26965.1"/>
    <property type="molecule type" value="Genomic_DNA"/>
</dbReference>
<name>A0A4Y2VNQ7_ARAVE</name>
<evidence type="ECO:0000313" key="1">
    <source>
        <dbReference type="EMBL" id="GBO26965.1"/>
    </source>
</evidence>
<accession>A0A4Y2VNQ7</accession>
<keyword evidence="2" id="KW-1185">Reference proteome</keyword>
<proteinExistence type="predicted"/>
<evidence type="ECO:0000313" key="2">
    <source>
        <dbReference type="Proteomes" id="UP000499080"/>
    </source>
</evidence>
<organism evidence="1 2">
    <name type="scientific">Araneus ventricosus</name>
    <name type="common">Orbweaver spider</name>
    <name type="synonym">Epeira ventricosa</name>
    <dbReference type="NCBI Taxonomy" id="182803"/>
    <lineage>
        <taxon>Eukaryota</taxon>
        <taxon>Metazoa</taxon>
        <taxon>Ecdysozoa</taxon>
        <taxon>Arthropoda</taxon>
        <taxon>Chelicerata</taxon>
        <taxon>Arachnida</taxon>
        <taxon>Araneae</taxon>
        <taxon>Araneomorphae</taxon>
        <taxon>Entelegynae</taxon>
        <taxon>Araneoidea</taxon>
        <taxon>Araneidae</taxon>
        <taxon>Araneus</taxon>
    </lineage>
</organism>
<reference evidence="1 2" key="1">
    <citation type="journal article" date="2019" name="Sci. Rep.">
        <title>Orb-weaving spider Araneus ventricosus genome elucidates the spidroin gene catalogue.</title>
        <authorList>
            <person name="Kono N."/>
            <person name="Nakamura H."/>
            <person name="Ohtoshi R."/>
            <person name="Moran D.A.P."/>
            <person name="Shinohara A."/>
            <person name="Yoshida Y."/>
            <person name="Fujiwara M."/>
            <person name="Mori M."/>
            <person name="Tomita M."/>
            <person name="Arakawa K."/>
        </authorList>
    </citation>
    <scope>NUCLEOTIDE SEQUENCE [LARGE SCALE GENOMIC DNA]</scope>
</reference>